<evidence type="ECO:0000313" key="4">
    <source>
        <dbReference type="Proteomes" id="UP000427769"/>
    </source>
</evidence>
<protein>
    <submittedName>
        <fullName evidence="3">Transposase</fullName>
    </submittedName>
</protein>
<dbReference type="NCBIfam" id="NF033592">
    <property type="entry name" value="transpos_IS4_1"/>
    <property type="match status" value="1"/>
</dbReference>
<evidence type="ECO:0000313" key="3">
    <source>
        <dbReference type="EMBL" id="BBO74355.1"/>
    </source>
</evidence>
<dbReference type="Gene3D" id="3.90.350.10">
    <property type="entry name" value="Transposase Inhibitor Protein From Tn5, Chain A, domain 1"/>
    <property type="match status" value="1"/>
</dbReference>
<dbReference type="SUPFAM" id="SSF53098">
    <property type="entry name" value="Ribonuclease H-like"/>
    <property type="match status" value="1"/>
</dbReference>
<proteinExistence type="predicted"/>
<name>A0A5K7Z0Y4_9BACT</name>
<dbReference type="GO" id="GO:0004803">
    <property type="term" value="F:transposase activity"/>
    <property type="evidence" value="ECO:0007669"/>
    <property type="project" value="InterPro"/>
</dbReference>
<feature type="domain" description="Transposase IS4-like" evidence="1">
    <location>
        <begin position="105"/>
        <end position="323"/>
    </location>
</feature>
<dbReference type="AlphaFoldDB" id="A0A5K7Z0Y4"/>
<dbReference type="PANTHER" id="PTHR37529:SF1">
    <property type="entry name" value="TRANSPOSASE INSG FOR INSERTION SEQUENCE ELEMENT IS4-RELATED"/>
    <property type="match status" value="1"/>
</dbReference>
<dbReference type="Proteomes" id="UP000427769">
    <property type="component" value="Chromosome"/>
</dbReference>
<organism evidence="3 4">
    <name type="scientific">Desulfosarcina widdelii</name>
    <dbReference type="NCBI Taxonomy" id="947919"/>
    <lineage>
        <taxon>Bacteria</taxon>
        <taxon>Pseudomonadati</taxon>
        <taxon>Thermodesulfobacteriota</taxon>
        <taxon>Desulfobacteria</taxon>
        <taxon>Desulfobacterales</taxon>
        <taxon>Desulfosarcinaceae</taxon>
        <taxon>Desulfosarcina</taxon>
    </lineage>
</organism>
<sequence>MIESEDFCNRFKNRPEDFTRNRALPFKNLIYYMINLPAAAYETELYHLNKNLKGSDIAEPLASKSALTKAREKLSHMAFIELNDYLVRLSQMRFAPNRWNGFFLLATDGTLCTLPTAKPVVEHFGQWHGRQGDPCPKARVSQLYDVLNNISVAASITSKCIGERELAAAHCAHLGPEDLMLLDRGYESFWLFKLIVASNANVCARVSCNKLKVVKAFLQSREPDRIVKLSCTPNSARKCAEFELDKKPLKLRLVRVDLPTGESEVLITSLTDRGKYPVEIFGDLYHQRWPVEEDYKIMKSRIQIENFSGKTVHSVYQDFYAKVFTKNFAAILIQSVSDRIKTISSGRLYSYKANVTNVLAMLRHHIVVLFNRMQNLLRDNVSKLQNLIVRVLNEIRPGRSEPRAFKKKSRRKFSTAYKPIS</sequence>
<reference evidence="3 4" key="1">
    <citation type="submission" date="2019-11" db="EMBL/GenBank/DDBJ databases">
        <title>Comparative genomics of hydrocarbon-degrading Desulfosarcina strains.</title>
        <authorList>
            <person name="Watanabe M."/>
            <person name="Kojima H."/>
            <person name="Fukui M."/>
        </authorList>
    </citation>
    <scope>NUCLEOTIDE SEQUENCE [LARGE SCALE GENOMIC DNA]</scope>
    <source>
        <strain evidence="3 4">PP31</strain>
    </source>
</reference>
<evidence type="ECO:0000313" key="2">
    <source>
        <dbReference type="EMBL" id="BBO73548.1"/>
    </source>
</evidence>
<dbReference type="PANTHER" id="PTHR37529">
    <property type="entry name" value="TRANSPOSASE INSG FOR INSERTION SEQUENCE ELEMENT IS4-RELATED"/>
    <property type="match status" value="1"/>
</dbReference>
<dbReference type="EMBL" id="AP021875">
    <property type="protein sequence ID" value="BBO74355.1"/>
    <property type="molecule type" value="Genomic_DNA"/>
</dbReference>
<dbReference type="EMBL" id="AP021875">
    <property type="protein sequence ID" value="BBO73548.1"/>
    <property type="molecule type" value="Genomic_DNA"/>
</dbReference>
<gene>
    <name evidence="2" type="ORF">DSCW_09650</name>
    <name evidence="3" type="ORF">DSCW_17720</name>
</gene>
<dbReference type="KEGG" id="dwd:DSCW_17720"/>
<dbReference type="KEGG" id="dwd:DSCW_09650"/>
<dbReference type="GO" id="GO:0003677">
    <property type="term" value="F:DNA binding"/>
    <property type="evidence" value="ECO:0007669"/>
    <property type="project" value="InterPro"/>
</dbReference>
<dbReference type="InterPro" id="IPR047952">
    <property type="entry name" value="Transpos_IS4"/>
</dbReference>
<dbReference type="GO" id="GO:0006313">
    <property type="term" value="P:DNA transposition"/>
    <property type="evidence" value="ECO:0007669"/>
    <property type="project" value="InterPro"/>
</dbReference>
<evidence type="ECO:0000259" key="1">
    <source>
        <dbReference type="Pfam" id="PF01609"/>
    </source>
</evidence>
<accession>A0A5K7Z0Y4</accession>
<dbReference type="InterPro" id="IPR012337">
    <property type="entry name" value="RNaseH-like_sf"/>
</dbReference>
<dbReference type="InterPro" id="IPR002559">
    <property type="entry name" value="Transposase_11"/>
</dbReference>
<keyword evidence="4" id="KW-1185">Reference proteome</keyword>
<dbReference type="Pfam" id="PF01609">
    <property type="entry name" value="DDE_Tnp_1"/>
    <property type="match status" value="1"/>
</dbReference>